<dbReference type="EMBL" id="VFIY01000008">
    <property type="protein sequence ID" value="TPD60138.1"/>
    <property type="molecule type" value="Genomic_DNA"/>
</dbReference>
<dbReference type="RefSeq" id="WP_139940548.1">
    <property type="nucleotide sequence ID" value="NZ_JBHSYP010000027.1"/>
</dbReference>
<dbReference type="OrthoDB" id="9803142at2"/>
<sequence>MTDMSKASTGPGVHSLDHFAVQVPDLDVAEKFYTTFGLDVQRSGNELKLGCFGQDHIWAVIKGGAERKKLDYVSFGIFKEDVDVFRGRLEKYGITPDEDNGESIWFHDPNGMKVELQVAAKSSPSSKRIPQPMPCTVGGRAAPFRREITQVHPSRFAHALFFTPDIKKTLDFYCEVLGLRISDEAGPIAFLHGIYGSDHHLVAFAESPSGGVGYHHSSWDVGSIEEIGLGAMQMEEGGYTGKGWGLGRHVLGSNYFQYVRDPWNSYVEFNFDIDYIPEGMYWEPNMDGPAPEDTLYLWGPGVPEDFVVNYENE</sequence>
<protein>
    <submittedName>
        <fullName evidence="2">Metapyrocatechase</fullName>
    </submittedName>
</protein>
<dbReference type="Pfam" id="PF00903">
    <property type="entry name" value="Glyoxalase"/>
    <property type="match status" value="1"/>
</dbReference>
<dbReference type="Gene3D" id="3.10.180.10">
    <property type="entry name" value="2,3-Dihydroxybiphenyl 1,2-Dioxygenase, domain 1"/>
    <property type="match status" value="2"/>
</dbReference>
<evidence type="ECO:0000313" key="3">
    <source>
        <dbReference type="Proteomes" id="UP000319148"/>
    </source>
</evidence>
<accession>A0A501PJC1</accession>
<evidence type="ECO:0000259" key="1">
    <source>
        <dbReference type="PROSITE" id="PS51819"/>
    </source>
</evidence>
<dbReference type="PANTHER" id="PTHR21366">
    <property type="entry name" value="GLYOXALASE FAMILY PROTEIN"/>
    <property type="match status" value="1"/>
</dbReference>
<gene>
    <name evidence="2" type="ORF">FIV46_08770</name>
</gene>
<comment type="caution">
    <text evidence="2">The sequence shown here is derived from an EMBL/GenBank/DDBJ whole genome shotgun (WGS) entry which is preliminary data.</text>
</comment>
<dbReference type="SUPFAM" id="SSF54593">
    <property type="entry name" value="Glyoxalase/Bleomycin resistance protein/Dihydroxybiphenyl dioxygenase"/>
    <property type="match status" value="1"/>
</dbReference>
<evidence type="ECO:0000313" key="2">
    <source>
        <dbReference type="EMBL" id="TPD60138.1"/>
    </source>
</evidence>
<dbReference type="InterPro" id="IPR050383">
    <property type="entry name" value="GlyoxalaseI/FosfomycinResist"/>
</dbReference>
<dbReference type="InterPro" id="IPR029068">
    <property type="entry name" value="Glyas_Bleomycin-R_OHBP_Dase"/>
</dbReference>
<proteinExistence type="predicted"/>
<dbReference type="PROSITE" id="PS51819">
    <property type="entry name" value="VOC"/>
    <property type="match status" value="1"/>
</dbReference>
<organism evidence="2 3">
    <name type="scientific">Emcibacter nanhaiensis</name>
    <dbReference type="NCBI Taxonomy" id="1505037"/>
    <lineage>
        <taxon>Bacteria</taxon>
        <taxon>Pseudomonadati</taxon>
        <taxon>Pseudomonadota</taxon>
        <taxon>Alphaproteobacteria</taxon>
        <taxon>Emcibacterales</taxon>
        <taxon>Emcibacteraceae</taxon>
        <taxon>Emcibacter</taxon>
    </lineage>
</organism>
<dbReference type="InterPro" id="IPR037523">
    <property type="entry name" value="VOC_core"/>
</dbReference>
<dbReference type="Proteomes" id="UP000319148">
    <property type="component" value="Unassembled WGS sequence"/>
</dbReference>
<feature type="domain" description="VOC" evidence="1">
    <location>
        <begin position="155"/>
        <end position="272"/>
    </location>
</feature>
<name>A0A501PJC1_9PROT</name>
<dbReference type="InterPro" id="IPR004360">
    <property type="entry name" value="Glyas_Fos-R_dOase_dom"/>
</dbReference>
<dbReference type="PANTHER" id="PTHR21366:SF14">
    <property type="entry name" value="GLYOXALASE DOMAIN-CONTAINING PROTEIN 5"/>
    <property type="match status" value="1"/>
</dbReference>
<dbReference type="AlphaFoldDB" id="A0A501PJC1"/>
<keyword evidence="3" id="KW-1185">Reference proteome</keyword>
<reference evidence="3" key="1">
    <citation type="submission" date="2019-06" db="EMBL/GenBank/DDBJ databases">
        <title>The complete genome of Emcibacter congregatus ZYLT.</title>
        <authorList>
            <person name="Zhao Z."/>
        </authorList>
    </citation>
    <scope>NUCLEOTIDE SEQUENCE [LARGE SCALE GENOMIC DNA]</scope>
    <source>
        <strain evidence="3">MCCC 1A06723</strain>
    </source>
</reference>